<evidence type="ECO:0000313" key="3">
    <source>
        <dbReference type="Proteomes" id="UP000280008"/>
    </source>
</evidence>
<keyword evidence="1" id="KW-0812">Transmembrane</keyword>
<dbReference type="RefSeq" id="WP_121370557.1">
    <property type="nucleotide sequence ID" value="NZ_RBKS01000001.1"/>
</dbReference>
<keyword evidence="3" id="KW-1185">Reference proteome</keyword>
<dbReference type="Proteomes" id="UP000280008">
    <property type="component" value="Unassembled WGS sequence"/>
</dbReference>
<evidence type="ECO:0000313" key="2">
    <source>
        <dbReference type="EMBL" id="RKR75800.1"/>
    </source>
</evidence>
<evidence type="ECO:0000256" key="1">
    <source>
        <dbReference type="SAM" id="Phobius"/>
    </source>
</evidence>
<proteinExistence type="predicted"/>
<organism evidence="2 3">
    <name type="scientific">Frondihabitans australicus</name>
    <dbReference type="NCBI Taxonomy" id="386892"/>
    <lineage>
        <taxon>Bacteria</taxon>
        <taxon>Bacillati</taxon>
        <taxon>Actinomycetota</taxon>
        <taxon>Actinomycetes</taxon>
        <taxon>Micrococcales</taxon>
        <taxon>Microbacteriaceae</taxon>
        <taxon>Frondihabitans</taxon>
    </lineage>
</organism>
<dbReference type="EMBL" id="RBKS01000001">
    <property type="protein sequence ID" value="RKR75800.1"/>
    <property type="molecule type" value="Genomic_DNA"/>
</dbReference>
<reference evidence="2 3" key="1">
    <citation type="submission" date="2018-10" db="EMBL/GenBank/DDBJ databases">
        <title>Sequencing the genomes of 1000 actinobacteria strains.</title>
        <authorList>
            <person name="Klenk H.-P."/>
        </authorList>
    </citation>
    <scope>NUCLEOTIDE SEQUENCE [LARGE SCALE GENOMIC DNA]</scope>
    <source>
        <strain evidence="2 3">DSM 17894</strain>
    </source>
</reference>
<protein>
    <submittedName>
        <fullName evidence="2">Uncharacterized protein</fullName>
    </submittedName>
</protein>
<keyword evidence="1" id="KW-1133">Transmembrane helix</keyword>
<sequence length="216" mass="22696">MDEATTSRSVDLAPESAASRRIGVIAVVCVVCAGLLRMIGPLTEFAKSGRHDSFDLWIALAVPIAIVVIVGVLVGIRVVPWRRAARLRVANPGAVLTTGQWAQETVAALPGSPAVGQMATYTLVVTPRGLEFHSGSGRSESTVAVPASDVVWVHSAREQLWQRSRAGLVVTTMSGSIPLLLVDFGRPLAMFQGPRSLGQVAEAARRALGLAGADAR</sequence>
<keyword evidence="1" id="KW-0472">Membrane</keyword>
<comment type="caution">
    <text evidence="2">The sequence shown here is derived from an EMBL/GenBank/DDBJ whole genome shotgun (WGS) entry which is preliminary data.</text>
</comment>
<feature type="transmembrane region" description="Helical" evidence="1">
    <location>
        <begin position="21"/>
        <end position="40"/>
    </location>
</feature>
<dbReference type="AlphaFoldDB" id="A0A495IJB1"/>
<accession>A0A495IJB1</accession>
<gene>
    <name evidence="2" type="ORF">C8E83_2956</name>
</gene>
<feature type="transmembrane region" description="Helical" evidence="1">
    <location>
        <begin position="56"/>
        <end position="79"/>
    </location>
</feature>
<name>A0A495IJB1_9MICO</name>